<gene>
    <name evidence="1" type="ORF">RALSY_mp30138</name>
</gene>
<accession>G3ABD7</accession>
<dbReference type="EMBL" id="FR854092">
    <property type="protein sequence ID" value="CCA86826.1"/>
    <property type="molecule type" value="Genomic_DNA"/>
</dbReference>
<proteinExistence type="predicted"/>
<evidence type="ECO:0000313" key="1">
    <source>
        <dbReference type="EMBL" id="CCA86826.1"/>
    </source>
</evidence>
<name>G3ABD7_9RALS</name>
<protein>
    <submittedName>
        <fullName evidence="1">Uncharacterized protein</fullName>
    </submittedName>
</protein>
<dbReference type="AlphaFoldDB" id="G3ABD7"/>
<reference evidence="1" key="2">
    <citation type="submission" date="2011-04" db="EMBL/GenBank/DDBJ databases">
        <authorList>
            <person name="Genoscope - CEA"/>
        </authorList>
    </citation>
    <scope>NUCLEOTIDE SEQUENCE</scope>
    <source>
        <strain evidence="1">R24</strain>
    </source>
</reference>
<organism evidence="1">
    <name type="scientific">Ralstonia syzygii R24</name>
    <dbReference type="NCBI Taxonomy" id="907261"/>
    <lineage>
        <taxon>Bacteria</taxon>
        <taxon>Pseudomonadati</taxon>
        <taxon>Pseudomonadota</taxon>
        <taxon>Betaproteobacteria</taxon>
        <taxon>Burkholderiales</taxon>
        <taxon>Burkholderiaceae</taxon>
        <taxon>Ralstonia</taxon>
        <taxon>Ralstonia solanacearum species complex</taxon>
    </lineage>
</organism>
<sequence length="175" mass="19068">MPTEPFATFDVTRRNACLDTVLPQRGAAAGMAVAFVGMDFLWAPPWSAALAWHWRNGLGKRFEHHRVMAMGTRHDTGQRHALGIYRYVPLPLPRPSSWRQASRGMPVSSTNGMPLSAARPFTRGPPPLADGCQIGSTGSRVSHNPLLIGCLAMQRSTSHLLFSMTGWVSGCGGTW</sequence>
<reference evidence="1" key="1">
    <citation type="journal article" date="2011" name="PLoS ONE">
        <title>Ralstonia syzygii, the Blood Disease Bacterium and some Asian R. solanacearum strains form a single genomic species despite divergent lifestyles.</title>
        <authorList>
            <person name="Remenant B."/>
            <person name="de Cambiaire J.C."/>
            <person name="Cellier G."/>
            <person name="Jacobs J.M."/>
            <person name="Mangenot S."/>
            <person name="Barbe V."/>
            <person name="Lajus A."/>
            <person name="Vallenet D."/>
            <person name="Medigue C."/>
            <person name="Fegan M."/>
            <person name="Allen C."/>
            <person name="Prior P."/>
        </authorList>
    </citation>
    <scope>NUCLEOTIDE SEQUENCE</scope>
    <source>
        <strain evidence="1">R24</strain>
    </source>
</reference>